<proteinExistence type="predicted"/>
<name>A0A5Q5BFS2_MYCSS</name>
<evidence type="ECO:0008006" key="2">
    <source>
        <dbReference type="Google" id="ProtNLM"/>
    </source>
</evidence>
<dbReference type="KEGG" id="mmc:Mmcs_0941"/>
<accession>A0A5Q5BFS2</accession>
<evidence type="ECO:0000313" key="1">
    <source>
        <dbReference type="EMBL" id="ABG07056.1"/>
    </source>
</evidence>
<gene>
    <name evidence="1" type="ordered locus">Mmcs_0941</name>
</gene>
<dbReference type="EMBL" id="CP000384">
    <property type="protein sequence ID" value="ABG07056.1"/>
    <property type="molecule type" value="Genomic_DNA"/>
</dbReference>
<dbReference type="InterPro" id="IPR029044">
    <property type="entry name" value="Nucleotide-diphossugar_trans"/>
</dbReference>
<organism evidence="1">
    <name type="scientific">Mycobacterium sp. (strain MCS)</name>
    <dbReference type="NCBI Taxonomy" id="164756"/>
    <lineage>
        <taxon>Bacteria</taxon>
        <taxon>Bacillati</taxon>
        <taxon>Actinomycetota</taxon>
        <taxon>Actinomycetes</taxon>
        <taxon>Mycobacteriales</taxon>
        <taxon>Mycobacteriaceae</taxon>
        <taxon>Mycobacterium</taxon>
    </lineage>
</organism>
<sequence>MSTTAGQRDLSPIAVFAYNRPDKLAAMMTSLERCHGFSKSQVIIFVDGPKRDSDRPAVERVQNFVRQLKQPNVSWSFQDTNLGLRNSIYAGVTKVVEEFGRAIVLEDDLALSPIALRYFNDALCRYENAPRIWSVVGYAYDAPAFKKSTSTFTLPFAHPWGWATWARAWDRFDLNNRPAENNLRSQAFKSAFDMNGLYPFTAQLRNSIEGRVNSWFIHWYYTVFQNGGASVFPPRRVLDNFGLSDGSHGGSLNPYDRLVNRPPLLDAVPKFSDPNRIDFAALDDLRRCRELRVQRFIARAGSAKRMITTAR</sequence>
<dbReference type="Gene3D" id="3.90.550.10">
    <property type="entry name" value="Spore Coat Polysaccharide Biosynthesis Protein SpsA, Chain A"/>
    <property type="match status" value="1"/>
</dbReference>
<protein>
    <recommendedName>
        <fullName evidence="2">Glycosyltransferase</fullName>
    </recommendedName>
</protein>
<reference evidence="1" key="1">
    <citation type="submission" date="2006-06" db="EMBL/GenBank/DDBJ databases">
        <title>Complete sequence of chromosome of Mycobacterium sp. MCS.</title>
        <authorList>
            <consortium name="US DOE Joint Genome Institute"/>
            <person name="Copeland A."/>
            <person name="Lucas S."/>
            <person name="Lapidus A."/>
            <person name="Barry K."/>
            <person name="Detter J.C."/>
            <person name="Glavina del Rio T."/>
            <person name="Hammon N."/>
            <person name="Israni S."/>
            <person name="Dalin E."/>
            <person name="Tice H."/>
            <person name="Pitluck S."/>
            <person name="Martinez M."/>
            <person name="Schmutz J."/>
            <person name="Larimer F."/>
            <person name="Land M."/>
            <person name="Hauser L."/>
            <person name="Kyrpides N."/>
            <person name="Kim E."/>
            <person name="Miller C.D."/>
            <person name="Hughes J.E."/>
            <person name="Anderson A.J."/>
            <person name="Sims R.C."/>
            <person name="Richardson P."/>
        </authorList>
    </citation>
    <scope>NUCLEOTIDE SEQUENCE [LARGE SCALE GENOMIC DNA]</scope>
    <source>
        <strain evidence="1">MCS</strain>
    </source>
</reference>
<dbReference type="SUPFAM" id="SSF53448">
    <property type="entry name" value="Nucleotide-diphospho-sugar transferases"/>
    <property type="match status" value="1"/>
</dbReference>
<dbReference type="AlphaFoldDB" id="A0A5Q5BFS2"/>